<dbReference type="InterPro" id="IPR015943">
    <property type="entry name" value="WD40/YVTN_repeat-like_dom_sf"/>
</dbReference>
<protein>
    <submittedName>
        <fullName evidence="1">PLXC1 protein</fullName>
    </submittedName>
</protein>
<dbReference type="PANTHER" id="PTHR22625">
    <property type="entry name" value="PLEXIN"/>
    <property type="match status" value="1"/>
</dbReference>
<dbReference type="PANTHER" id="PTHR22625:SF4">
    <property type="entry name" value="PLEXIN-C1"/>
    <property type="match status" value="1"/>
</dbReference>
<evidence type="ECO:0000313" key="2">
    <source>
        <dbReference type="Proteomes" id="UP001166093"/>
    </source>
</evidence>
<evidence type="ECO:0000313" key="1">
    <source>
        <dbReference type="EMBL" id="MBN3276122.1"/>
    </source>
</evidence>
<feature type="non-terminal residue" evidence="1">
    <location>
        <position position="111"/>
    </location>
</feature>
<dbReference type="EMBL" id="JAAWVQ010057113">
    <property type="protein sequence ID" value="MBN3276122.1"/>
    <property type="molecule type" value="Genomic_DNA"/>
</dbReference>
<comment type="caution">
    <text evidence="1">The sequence shown here is derived from an EMBL/GenBank/DDBJ whole genome shotgun (WGS) entry which is preliminary data.</text>
</comment>
<reference evidence="1" key="1">
    <citation type="journal article" date="2021" name="Cell">
        <title>Tracing the genetic footprints of vertebrate landing in non-teleost ray-finned fishes.</title>
        <authorList>
            <person name="Bi X."/>
            <person name="Wang K."/>
            <person name="Yang L."/>
            <person name="Pan H."/>
            <person name="Jiang H."/>
            <person name="Wei Q."/>
            <person name="Fang M."/>
            <person name="Yu H."/>
            <person name="Zhu C."/>
            <person name="Cai Y."/>
            <person name="He Y."/>
            <person name="Gan X."/>
            <person name="Zeng H."/>
            <person name="Yu D."/>
            <person name="Zhu Y."/>
            <person name="Jiang H."/>
            <person name="Qiu Q."/>
            <person name="Yang H."/>
            <person name="Zhang Y.E."/>
            <person name="Wang W."/>
            <person name="Zhu M."/>
            <person name="He S."/>
            <person name="Zhang G."/>
        </authorList>
    </citation>
    <scope>NUCLEOTIDE SEQUENCE</scope>
    <source>
        <strain evidence="1">Pddl_001</strain>
    </source>
</reference>
<gene>
    <name evidence="1" type="primary">Plxnc1</name>
    <name evidence="1" type="ORF">GTO93_0013954</name>
</gene>
<dbReference type="Gene3D" id="2.130.10.10">
    <property type="entry name" value="YVTN repeat-like/Quinoprotein amine dehydrogenase"/>
    <property type="match status" value="1"/>
</dbReference>
<dbReference type="Proteomes" id="UP001166093">
    <property type="component" value="Unassembled WGS sequence"/>
</dbReference>
<keyword evidence="2" id="KW-1185">Reference proteome</keyword>
<organism evidence="1 2">
    <name type="scientific">Polyodon spathula</name>
    <name type="common">North American paddlefish</name>
    <name type="synonym">Squalus spathula</name>
    <dbReference type="NCBI Taxonomy" id="7913"/>
    <lineage>
        <taxon>Eukaryota</taxon>
        <taxon>Metazoa</taxon>
        <taxon>Chordata</taxon>
        <taxon>Craniata</taxon>
        <taxon>Vertebrata</taxon>
        <taxon>Euteleostomi</taxon>
        <taxon>Actinopterygii</taxon>
        <taxon>Chondrostei</taxon>
        <taxon>Acipenseriformes</taxon>
        <taxon>Polyodontidae</taxon>
        <taxon>Polyodon</taxon>
    </lineage>
</organism>
<feature type="non-terminal residue" evidence="1">
    <location>
        <position position="1"/>
    </location>
</feature>
<sequence length="111" mass="12833">LQIVIDQNQKVSCPEILYESPAEKAVFFKMLLDPVEQEHVYMASGNELTRIKVANCSKFDSWKTCWLAQDPFCGWCAHENRSVYRHTFLHSFFNSEMLSKPVKSCFCSCNA</sequence>
<dbReference type="InterPro" id="IPR031148">
    <property type="entry name" value="Plexin"/>
</dbReference>
<name>A0ABS2XPC4_POLSP</name>
<proteinExistence type="predicted"/>
<dbReference type="SUPFAM" id="SSF103575">
    <property type="entry name" value="Plexin repeat"/>
    <property type="match status" value="1"/>
</dbReference>
<accession>A0ABS2XPC4</accession>